<dbReference type="GO" id="GO:0005681">
    <property type="term" value="C:spliceosomal complex"/>
    <property type="evidence" value="ECO:0007669"/>
    <property type="project" value="UniProtKB-KW"/>
</dbReference>
<organism evidence="9">
    <name type="scientific">Amphimedon queenslandica</name>
    <name type="common">Sponge</name>
    <dbReference type="NCBI Taxonomy" id="400682"/>
    <lineage>
        <taxon>Eukaryota</taxon>
        <taxon>Metazoa</taxon>
        <taxon>Porifera</taxon>
        <taxon>Demospongiae</taxon>
        <taxon>Heteroscleromorpha</taxon>
        <taxon>Haplosclerida</taxon>
        <taxon>Niphatidae</taxon>
        <taxon>Amphimedon</taxon>
    </lineage>
</organism>
<protein>
    <recommendedName>
        <fullName evidence="3">Cysteine-rich PDZ-binding protein</fullName>
    </recommendedName>
    <alternativeName>
        <fullName evidence="8">Cysteine-rich interactor of PDZ three</fullName>
    </alternativeName>
</protein>
<evidence type="ECO:0000256" key="8">
    <source>
        <dbReference type="ARBA" id="ARBA00032518"/>
    </source>
</evidence>
<evidence type="ECO:0000256" key="4">
    <source>
        <dbReference type="ARBA" id="ARBA00022490"/>
    </source>
</evidence>
<evidence type="ECO:0000256" key="6">
    <source>
        <dbReference type="ARBA" id="ARBA00022728"/>
    </source>
</evidence>
<sequence length="99" mass="10998">MVCKDCEKKLGRVICPDPWKSGARNTVESGGRKVGENKVLTSRKARFAPYTRFSKCKICKQTVHQAGSNYCQGCAYKKGICAMCGKQIIDVKKYVQSTV</sequence>
<evidence type="ECO:0000256" key="7">
    <source>
        <dbReference type="ARBA" id="ARBA00023187"/>
    </source>
</evidence>
<dbReference type="InParanoid" id="A0A1X7UKM1"/>
<keyword evidence="10" id="KW-1185">Reference proteome</keyword>
<accession>A0A1X7UKM1</accession>
<evidence type="ECO:0000313" key="9">
    <source>
        <dbReference type="EnsemblMetazoa" id="Aqu2.1.28211_001"/>
    </source>
</evidence>
<name>A0A1X7UKM1_AMPQE</name>
<dbReference type="Pfam" id="PF10235">
    <property type="entry name" value="Cript"/>
    <property type="match status" value="1"/>
</dbReference>
<dbReference type="PANTHER" id="PTHR11805:SF1">
    <property type="entry name" value="CYSTEINE-RICH PDZ-BINDING PROTEIN"/>
    <property type="match status" value="1"/>
</dbReference>
<evidence type="ECO:0000256" key="2">
    <source>
        <dbReference type="ARBA" id="ARBA00009021"/>
    </source>
</evidence>
<dbReference type="AlphaFoldDB" id="A0A1X7UKM1"/>
<gene>
    <name evidence="9" type="primary">100638048</name>
</gene>
<reference evidence="9" key="2">
    <citation type="submission" date="2017-05" db="UniProtKB">
        <authorList>
            <consortium name="EnsemblMetazoa"/>
        </authorList>
    </citation>
    <scope>IDENTIFICATION</scope>
</reference>
<dbReference type="GO" id="GO:0006397">
    <property type="term" value="P:mRNA processing"/>
    <property type="evidence" value="ECO:0007669"/>
    <property type="project" value="UniProtKB-KW"/>
</dbReference>
<dbReference type="GO" id="GO:0008017">
    <property type="term" value="F:microtubule binding"/>
    <property type="evidence" value="ECO:0007669"/>
    <property type="project" value="TreeGrafter"/>
</dbReference>
<evidence type="ECO:0000256" key="3">
    <source>
        <dbReference type="ARBA" id="ARBA00018615"/>
    </source>
</evidence>
<proteinExistence type="inferred from homology"/>
<dbReference type="OMA" id="MPCDKCE"/>
<dbReference type="GO" id="GO:0030165">
    <property type="term" value="F:PDZ domain binding"/>
    <property type="evidence" value="ECO:0007669"/>
    <property type="project" value="TreeGrafter"/>
</dbReference>
<comment type="subcellular location">
    <subcellularLocation>
        <location evidence="1">Cytoplasm</location>
    </subcellularLocation>
</comment>
<dbReference type="GO" id="GO:0008380">
    <property type="term" value="P:RNA splicing"/>
    <property type="evidence" value="ECO:0007669"/>
    <property type="project" value="UniProtKB-KW"/>
</dbReference>
<dbReference type="GO" id="GO:0005737">
    <property type="term" value="C:cytoplasm"/>
    <property type="evidence" value="ECO:0007669"/>
    <property type="project" value="UniProtKB-SubCell"/>
</dbReference>
<evidence type="ECO:0000256" key="5">
    <source>
        <dbReference type="ARBA" id="ARBA00022664"/>
    </source>
</evidence>
<dbReference type="Proteomes" id="UP000007879">
    <property type="component" value="Unassembled WGS sequence"/>
</dbReference>
<evidence type="ECO:0000256" key="1">
    <source>
        <dbReference type="ARBA" id="ARBA00004496"/>
    </source>
</evidence>
<dbReference type="STRING" id="400682.A0A1X7UKM1"/>
<reference evidence="10" key="1">
    <citation type="journal article" date="2010" name="Nature">
        <title>The Amphimedon queenslandica genome and the evolution of animal complexity.</title>
        <authorList>
            <person name="Srivastava M."/>
            <person name="Simakov O."/>
            <person name="Chapman J."/>
            <person name="Fahey B."/>
            <person name="Gauthier M.E."/>
            <person name="Mitros T."/>
            <person name="Richards G.S."/>
            <person name="Conaco C."/>
            <person name="Dacre M."/>
            <person name="Hellsten U."/>
            <person name="Larroux C."/>
            <person name="Putnam N.H."/>
            <person name="Stanke M."/>
            <person name="Adamska M."/>
            <person name="Darling A."/>
            <person name="Degnan S.M."/>
            <person name="Oakley T.H."/>
            <person name="Plachetzki D.C."/>
            <person name="Zhai Y."/>
            <person name="Adamski M."/>
            <person name="Calcino A."/>
            <person name="Cummins S.F."/>
            <person name="Goodstein D.M."/>
            <person name="Harris C."/>
            <person name="Jackson D.J."/>
            <person name="Leys S.P."/>
            <person name="Shu S."/>
            <person name="Woodcroft B.J."/>
            <person name="Vervoort M."/>
            <person name="Kosik K.S."/>
            <person name="Manning G."/>
            <person name="Degnan B.M."/>
            <person name="Rokhsar D.S."/>
        </authorList>
    </citation>
    <scope>NUCLEOTIDE SEQUENCE [LARGE SCALE GENOMIC DNA]</scope>
</reference>
<dbReference type="GO" id="GO:0031122">
    <property type="term" value="P:cytoplasmic microtubule organization"/>
    <property type="evidence" value="ECO:0007669"/>
    <property type="project" value="TreeGrafter"/>
</dbReference>
<keyword evidence="5" id="KW-0507">mRNA processing</keyword>
<dbReference type="PANTHER" id="PTHR11805">
    <property type="entry name" value="CYSTEINE-RICH PDZ-BINDING PROTEIN"/>
    <property type="match status" value="1"/>
</dbReference>
<dbReference type="InterPro" id="IPR019367">
    <property type="entry name" value="PDZ-binding_CRIPT"/>
</dbReference>
<dbReference type="FunCoup" id="A0A1X7UKM1">
    <property type="interactions" value="125"/>
</dbReference>
<dbReference type="eggNOG" id="KOG3476">
    <property type="taxonomic scope" value="Eukaryota"/>
</dbReference>
<keyword evidence="4" id="KW-0963">Cytoplasm</keyword>
<dbReference type="OrthoDB" id="147332at2759"/>
<dbReference type="KEGG" id="aqu:100638048"/>
<keyword evidence="6" id="KW-0747">Spliceosome</keyword>
<keyword evidence="7" id="KW-0508">mRNA splicing</keyword>
<dbReference type="EnsemblMetazoa" id="Aqu2.1.28211_001">
    <property type="protein sequence ID" value="Aqu2.1.28211_001"/>
    <property type="gene ID" value="Aqu2.1.28211"/>
</dbReference>
<comment type="similarity">
    <text evidence="2">Belongs to the CRIPT family.</text>
</comment>
<evidence type="ECO:0000313" key="10">
    <source>
        <dbReference type="Proteomes" id="UP000007879"/>
    </source>
</evidence>
<dbReference type="EnsemblMetazoa" id="XM_003387544.3">
    <property type="protein sequence ID" value="XP_003387592.1"/>
    <property type="gene ID" value="LOC100638048"/>
</dbReference>